<evidence type="ECO:0000256" key="2">
    <source>
        <dbReference type="ARBA" id="ARBA00022603"/>
    </source>
</evidence>
<keyword evidence="5" id="KW-1133">Transmembrane helix</keyword>
<organism evidence="6 7">
    <name type="scientific">Hymenochirus boettgeri</name>
    <name type="common">Congo dwarf clawed frog</name>
    <dbReference type="NCBI Taxonomy" id="247094"/>
    <lineage>
        <taxon>Eukaryota</taxon>
        <taxon>Metazoa</taxon>
        <taxon>Chordata</taxon>
        <taxon>Craniata</taxon>
        <taxon>Vertebrata</taxon>
        <taxon>Euteleostomi</taxon>
        <taxon>Amphibia</taxon>
        <taxon>Batrachia</taxon>
        <taxon>Anura</taxon>
        <taxon>Pipoidea</taxon>
        <taxon>Pipidae</taxon>
        <taxon>Pipinae</taxon>
        <taxon>Hymenochirus</taxon>
    </lineage>
</organism>
<keyword evidence="5" id="KW-0472">Membrane</keyword>
<dbReference type="Proteomes" id="UP000812440">
    <property type="component" value="Chromosome 8_10"/>
</dbReference>
<keyword evidence="5" id="KW-0812">Transmembrane</keyword>
<comment type="caution">
    <text evidence="6">The sequence shown here is derived from an EMBL/GenBank/DDBJ whole genome shotgun (WGS) entry which is preliminary data.</text>
</comment>
<dbReference type="GO" id="GO:0032259">
    <property type="term" value="P:methylation"/>
    <property type="evidence" value="ECO:0007669"/>
    <property type="project" value="UniProtKB-KW"/>
</dbReference>
<dbReference type="Gene3D" id="3.40.50.150">
    <property type="entry name" value="Vaccinia Virus protein VP39"/>
    <property type="match status" value="1"/>
</dbReference>
<dbReference type="GO" id="GO:0005829">
    <property type="term" value="C:cytosol"/>
    <property type="evidence" value="ECO:0007669"/>
    <property type="project" value="TreeGrafter"/>
</dbReference>
<evidence type="ECO:0000256" key="3">
    <source>
        <dbReference type="ARBA" id="ARBA00022679"/>
    </source>
</evidence>
<sequence>MANSKQKDYHDEEYDASAFYETYIAADNAFSEDVMERCIEVFHNTFASDTVKGDTLIDASLSAITFQLFPAADKFKNIILLESSDNSIDTIQKWINKEPGAIDKSHVGMFHYSLKGESAGWEEQEEKVRSAIRKVLKWDINQEDSLSSLQLPKADCVISFTYLELACKTHDMYRDRLKQLSSLLNVGGHLMLFVVINISYYIVGKHTFAALTCNEEFIREAIADSGLVIKNSGNIDRMFDSRLTDLEYFAHFVCVKEN</sequence>
<dbReference type="GO" id="GO:0008170">
    <property type="term" value="F:N-methyltransferase activity"/>
    <property type="evidence" value="ECO:0007669"/>
    <property type="project" value="TreeGrafter"/>
</dbReference>
<keyword evidence="7" id="KW-1185">Reference proteome</keyword>
<dbReference type="InterPro" id="IPR029063">
    <property type="entry name" value="SAM-dependent_MTases_sf"/>
</dbReference>
<accession>A0A8T2JT03</accession>
<feature type="transmembrane region" description="Helical" evidence="5">
    <location>
        <begin position="182"/>
        <end position="203"/>
    </location>
</feature>
<reference evidence="6" key="1">
    <citation type="thesis" date="2020" institute="ProQuest LLC" country="789 East Eisenhower Parkway, Ann Arbor, MI, USA">
        <title>Comparative Genomics and Chromosome Evolution.</title>
        <authorList>
            <person name="Mudd A.B."/>
        </authorList>
    </citation>
    <scope>NUCLEOTIDE SEQUENCE</scope>
    <source>
        <strain evidence="6">Female2</strain>
        <tissue evidence="6">Blood</tissue>
    </source>
</reference>
<dbReference type="PROSITE" id="PS51681">
    <property type="entry name" value="SAM_MT_NNMT_PNMT_TEMT"/>
    <property type="match status" value="1"/>
</dbReference>
<dbReference type="OrthoDB" id="9905991at2759"/>
<dbReference type="PANTHER" id="PTHR10867:SF45">
    <property type="entry name" value="LOC100127826 PROTEIN"/>
    <property type="match status" value="1"/>
</dbReference>
<dbReference type="AlphaFoldDB" id="A0A8T2JT03"/>
<dbReference type="EMBL" id="JAACNH010000003">
    <property type="protein sequence ID" value="KAG8447452.1"/>
    <property type="molecule type" value="Genomic_DNA"/>
</dbReference>
<keyword evidence="4" id="KW-0949">S-adenosyl-L-methionine</keyword>
<name>A0A8T2JT03_9PIPI</name>
<dbReference type="PANTHER" id="PTHR10867">
    <property type="entry name" value="NNMT/PNMT/TEMT FAMILY MEMBER"/>
    <property type="match status" value="1"/>
</dbReference>
<evidence type="ECO:0000256" key="1">
    <source>
        <dbReference type="ARBA" id="ARBA00007996"/>
    </source>
</evidence>
<evidence type="ECO:0000313" key="6">
    <source>
        <dbReference type="EMBL" id="KAG8447452.1"/>
    </source>
</evidence>
<keyword evidence="3" id="KW-0808">Transferase</keyword>
<proteinExistence type="inferred from homology"/>
<keyword evidence="2" id="KW-0489">Methyltransferase</keyword>
<dbReference type="InterPro" id="IPR000940">
    <property type="entry name" value="NNMT_TEMT_trans"/>
</dbReference>
<dbReference type="PIRSF" id="PIRSF000384">
    <property type="entry name" value="PNMTase"/>
    <property type="match status" value="1"/>
</dbReference>
<comment type="similarity">
    <text evidence="1">Belongs to the class I-like SAM-binding methyltransferase superfamily. NNMT/PNMT/TEMT family.</text>
</comment>
<evidence type="ECO:0000256" key="4">
    <source>
        <dbReference type="ARBA" id="ARBA00022691"/>
    </source>
</evidence>
<dbReference type="Pfam" id="PF01234">
    <property type="entry name" value="NNMT_PNMT_TEMT"/>
    <property type="match status" value="1"/>
</dbReference>
<evidence type="ECO:0000313" key="7">
    <source>
        <dbReference type="Proteomes" id="UP000812440"/>
    </source>
</evidence>
<dbReference type="SUPFAM" id="SSF53335">
    <property type="entry name" value="S-adenosyl-L-methionine-dependent methyltransferases"/>
    <property type="match status" value="1"/>
</dbReference>
<protein>
    <submittedName>
        <fullName evidence="6">Uncharacterized protein</fullName>
    </submittedName>
</protein>
<gene>
    <name evidence="6" type="ORF">GDO86_014803</name>
</gene>
<evidence type="ECO:0000256" key="5">
    <source>
        <dbReference type="SAM" id="Phobius"/>
    </source>
</evidence>